<dbReference type="OrthoDB" id="7802556at2"/>
<reference evidence="1 2" key="1">
    <citation type="submission" date="2017-03" db="EMBL/GenBank/DDBJ databases">
        <authorList>
            <person name="Afonso C.L."/>
            <person name="Miller P.J."/>
            <person name="Scott M.A."/>
            <person name="Spackman E."/>
            <person name="Goraichik I."/>
            <person name="Dimitrov K.M."/>
            <person name="Suarez D.L."/>
            <person name="Swayne D.E."/>
        </authorList>
    </citation>
    <scope>NUCLEOTIDE SEQUENCE [LARGE SCALE GENOMIC DNA]</scope>
    <source>
        <strain evidence="1 2">CECT 7680</strain>
    </source>
</reference>
<proteinExistence type="predicted"/>
<dbReference type="InterPro" id="IPR027417">
    <property type="entry name" value="P-loop_NTPase"/>
</dbReference>
<organism evidence="1 2">
    <name type="scientific">Pseudoruegeria aquimaris</name>
    <dbReference type="NCBI Taxonomy" id="393663"/>
    <lineage>
        <taxon>Bacteria</taxon>
        <taxon>Pseudomonadati</taxon>
        <taxon>Pseudomonadota</taxon>
        <taxon>Alphaproteobacteria</taxon>
        <taxon>Rhodobacterales</taxon>
        <taxon>Roseobacteraceae</taxon>
        <taxon>Pseudoruegeria</taxon>
    </lineage>
</organism>
<keyword evidence="2" id="KW-1185">Reference proteome</keyword>
<dbReference type="EMBL" id="FWFQ01000005">
    <property type="protein sequence ID" value="SLN25164.1"/>
    <property type="molecule type" value="Genomic_DNA"/>
</dbReference>
<evidence type="ECO:0008006" key="3">
    <source>
        <dbReference type="Google" id="ProtNLM"/>
    </source>
</evidence>
<evidence type="ECO:0000313" key="2">
    <source>
        <dbReference type="Proteomes" id="UP000193409"/>
    </source>
</evidence>
<accession>A0A1Y5RU43</accession>
<protein>
    <recommendedName>
        <fullName evidence="3">Nodulation protein NodH</fullName>
    </recommendedName>
</protein>
<gene>
    <name evidence="1" type="ORF">PSA7680_01093</name>
</gene>
<dbReference type="Gene3D" id="3.40.50.300">
    <property type="entry name" value="P-loop containing nucleotide triphosphate hydrolases"/>
    <property type="match status" value="1"/>
</dbReference>
<sequence>MAGPFKYFVVLAGMRTGSNFLESNLNAFPDLVCHGEAFNPHFIGYPNRDTLLGLTAADRDADPFRLLAAMQAEPGVVPGFRFFHDHDPRMLAHVLGDPACAKIVLTRNPLESYVSWKIARETGQWKLTNVKHHRVAQVRFDAGEFQQFQSDNAEFHAVIRNALQETGQGAFWVDYGDLQSLDVINGLGAYLGAAEPLPELQKGLKRQNPGSLRDKVKNPAEMEEALARFDIYGLGVAPRIEPARNAAVPSYLAADAPPLLFQPIPAGPTERVRQWLAAINGGDLTSGMTQKDLRQWLRRHKSHRAFTVVSHPMERAHRLFRERILPTGDGAFMEIRGYLARAFAAPLPAEGEIAAMDAETHRACFMAFLKFVKANLAEQTPMRTDPGFSTQSAVIQGFSQVVAPDLIIREPTLELGLAYLAAEQGVDAPKLAEPVRGTPDLAEIHDDELESLCKDVYGRDYLAFGFKPWGRR</sequence>
<name>A0A1Y5RU43_9RHOB</name>
<dbReference type="AlphaFoldDB" id="A0A1Y5RU43"/>
<dbReference type="RefSeq" id="WP_085867646.1">
    <property type="nucleotide sequence ID" value="NZ_FWFQ01000005.1"/>
</dbReference>
<evidence type="ECO:0000313" key="1">
    <source>
        <dbReference type="EMBL" id="SLN25164.1"/>
    </source>
</evidence>
<dbReference type="SUPFAM" id="SSF52540">
    <property type="entry name" value="P-loop containing nucleoside triphosphate hydrolases"/>
    <property type="match status" value="1"/>
</dbReference>
<dbReference type="Proteomes" id="UP000193409">
    <property type="component" value="Unassembled WGS sequence"/>
</dbReference>